<keyword evidence="1" id="KW-0472">Membrane</keyword>
<reference evidence="3" key="1">
    <citation type="submission" date="2019-05" db="EMBL/GenBank/DDBJ databases">
        <title>Annotation for the trematode Fasciolopsis buski.</title>
        <authorList>
            <person name="Choi Y.-J."/>
        </authorList>
    </citation>
    <scope>NUCLEOTIDE SEQUENCE</scope>
    <source>
        <strain evidence="3">HT</strain>
        <tissue evidence="3">Whole worm</tissue>
    </source>
</reference>
<dbReference type="GO" id="GO:0015190">
    <property type="term" value="F:L-leucine transmembrane transporter activity"/>
    <property type="evidence" value="ECO:0007669"/>
    <property type="project" value="TreeGrafter"/>
</dbReference>
<dbReference type="EMBL" id="LUCM01004870">
    <property type="protein sequence ID" value="KAA0193697.1"/>
    <property type="molecule type" value="Genomic_DNA"/>
</dbReference>
<feature type="domain" description="Glycosyl hydrolase family 13 catalytic" evidence="2">
    <location>
        <begin position="95"/>
        <end position="464"/>
    </location>
</feature>
<dbReference type="SUPFAM" id="SSF51445">
    <property type="entry name" value="(Trans)glycosidases"/>
    <property type="match status" value="1"/>
</dbReference>
<keyword evidence="1" id="KW-1133">Transmembrane helix</keyword>
<dbReference type="InterPro" id="IPR042280">
    <property type="entry name" value="SLC3A2"/>
</dbReference>
<dbReference type="GO" id="GO:1903801">
    <property type="term" value="P:L-leucine import across plasma membrane"/>
    <property type="evidence" value="ECO:0007669"/>
    <property type="project" value="TreeGrafter"/>
</dbReference>
<dbReference type="GO" id="GO:0016324">
    <property type="term" value="C:apical plasma membrane"/>
    <property type="evidence" value="ECO:0007669"/>
    <property type="project" value="TreeGrafter"/>
</dbReference>
<dbReference type="InterPro" id="IPR006047">
    <property type="entry name" value="GH13_cat_dom"/>
</dbReference>
<dbReference type="GO" id="GO:0016323">
    <property type="term" value="C:basolateral plasma membrane"/>
    <property type="evidence" value="ECO:0007669"/>
    <property type="project" value="TreeGrafter"/>
</dbReference>
<evidence type="ECO:0000313" key="3">
    <source>
        <dbReference type="EMBL" id="KAA0193697.1"/>
    </source>
</evidence>
<dbReference type="GO" id="GO:0005975">
    <property type="term" value="P:carbohydrate metabolic process"/>
    <property type="evidence" value="ECO:0007669"/>
    <property type="project" value="InterPro"/>
</dbReference>
<name>A0A8E0RV76_9TREM</name>
<evidence type="ECO:0000256" key="1">
    <source>
        <dbReference type="SAM" id="Phobius"/>
    </source>
</evidence>
<dbReference type="InterPro" id="IPR017853">
    <property type="entry name" value="GH"/>
</dbReference>
<keyword evidence="4" id="KW-1185">Reference proteome</keyword>
<feature type="transmembrane region" description="Helical" evidence="1">
    <location>
        <begin position="52"/>
        <end position="75"/>
    </location>
</feature>
<dbReference type="Proteomes" id="UP000728185">
    <property type="component" value="Unassembled WGS sequence"/>
</dbReference>
<dbReference type="Gene3D" id="3.20.20.80">
    <property type="entry name" value="Glycosidases"/>
    <property type="match status" value="2"/>
</dbReference>
<dbReference type="PANTHER" id="PTHR46673">
    <property type="entry name" value="4F2 CELL-SURFACE ANTIGEN HEAVY CHAIN"/>
    <property type="match status" value="1"/>
</dbReference>
<dbReference type="GO" id="GO:0015823">
    <property type="term" value="P:phenylalanine transport"/>
    <property type="evidence" value="ECO:0007669"/>
    <property type="project" value="TreeGrafter"/>
</dbReference>
<dbReference type="GO" id="GO:0015173">
    <property type="term" value="F:aromatic amino acid transmembrane transporter activity"/>
    <property type="evidence" value="ECO:0007669"/>
    <property type="project" value="TreeGrafter"/>
</dbReference>
<dbReference type="SMART" id="SM00642">
    <property type="entry name" value="Aamy"/>
    <property type="match status" value="1"/>
</dbReference>
<evidence type="ECO:0000313" key="4">
    <source>
        <dbReference type="Proteomes" id="UP000728185"/>
    </source>
</evidence>
<dbReference type="GO" id="GO:0015180">
    <property type="term" value="F:L-alanine transmembrane transporter activity"/>
    <property type="evidence" value="ECO:0007669"/>
    <property type="project" value="TreeGrafter"/>
</dbReference>
<dbReference type="GO" id="GO:1904273">
    <property type="term" value="P:L-alanine import across plasma membrane"/>
    <property type="evidence" value="ECO:0007669"/>
    <property type="project" value="TreeGrafter"/>
</dbReference>
<dbReference type="AlphaFoldDB" id="A0A8E0RV76"/>
<dbReference type="InterPro" id="IPR031984">
    <property type="entry name" value="SLC3A2_N"/>
</dbReference>
<protein>
    <submittedName>
        <fullName evidence="3">Neutral and basic amino acid transport protein rBAT</fullName>
    </submittedName>
</protein>
<dbReference type="OrthoDB" id="1740265at2759"/>
<proteinExistence type="predicted"/>
<dbReference type="Pfam" id="PF00128">
    <property type="entry name" value="Alpha-amylase"/>
    <property type="match status" value="1"/>
</dbReference>
<accession>A0A8E0RV76</accession>
<evidence type="ECO:0000259" key="2">
    <source>
        <dbReference type="SMART" id="SM00642"/>
    </source>
</evidence>
<comment type="caution">
    <text evidence="3">The sequence shown here is derived from an EMBL/GenBank/DDBJ whole genome shotgun (WGS) entry which is preliminary data.</text>
</comment>
<dbReference type="PANTHER" id="PTHR46673:SF1">
    <property type="entry name" value="4F2 CELL-SURFACE ANTIGEN HEAVY CHAIN"/>
    <property type="match status" value="1"/>
</dbReference>
<keyword evidence="1" id="KW-0812">Transmembrane</keyword>
<gene>
    <name evidence="3" type="ORF">FBUS_04055</name>
</gene>
<organism evidence="3 4">
    <name type="scientific">Fasciolopsis buskii</name>
    <dbReference type="NCBI Taxonomy" id="27845"/>
    <lineage>
        <taxon>Eukaryota</taxon>
        <taxon>Metazoa</taxon>
        <taxon>Spiralia</taxon>
        <taxon>Lophotrochozoa</taxon>
        <taxon>Platyhelminthes</taxon>
        <taxon>Trematoda</taxon>
        <taxon>Digenea</taxon>
        <taxon>Plagiorchiida</taxon>
        <taxon>Echinostomata</taxon>
        <taxon>Echinostomatoidea</taxon>
        <taxon>Fasciolidae</taxon>
        <taxon>Fasciolopsis</taxon>
    </lineage>
</organism>
<dbReference type="Pfam" id="PF16028">
    <property type="entry name" value="SLC3A2_N"/>
    <property type="match status" value="1"/>
</dbReference>
<sequence length="621" mass="69545">MNGDVEFAAEERECFLAPGKPTIAAEDFQPLLTRDDLMRLDSREPCWKRARLSLFIIFWIIWLGLLAAAVLIIVFTPRCPPRPNLEFWQSKVGYWIDPFAFKDSGNDKIGDIRGLMDSLSYIKEEIGAGYILLGSFVSGHYTNGRNELGLTENFTKVDPALGNMDDLRSMVRLFHKNGVEVVVTLDFNSVSVDHPWTEDNLLLKTGIPQKLIARDGRDAIYSSENEIYYSVTSKNTIDLDLESAAVVQRLLEVVKFWLSEGVDGILLSNAAFFVEEEQRQKKMELVKPDVILGFQRSLMKFLSLQQEDGTFYYINISFSLLAVDAGDCGYGLSTIPDPSLIFLGTQENPAAHMVVSKQFVKNRGWKVVPLDKTWMEGNVKSYSTMYQDEKPNLCLTTSTPTDQRHGNILSLAATFLLPGSPVIYYGSELATVYKPSLNSPENVYPLGKTAFPNLSEMDSILTCHLPMPWSQSGFEFSSAIKNSTFSEYLESFAVAETVESASSAGRGMTSLQLVKKLVTLRKTPSILWGDFEWFNSPFFVETKGMEIFIRKAERFNAFIVALLSASAISGYVQDLSSVCDRVTPRLVYPPKMGLSEGVQIKSKSVYLVSDNSQSVYVFECT</sequence>